<evidence type="ECO:0000313" key="2">
    <source>
        <dbReference type="WBParaSite" id="ES5_v2.g10261.t1"/>
    </source>
</evidence>
<sequence length="432" mass="48946">MSSTEFAGGDFGKNTAKEGDILEPSPKSSSVTMSDDDFESVSLKRRAVSSGEQSLAGSGDEERALSDTEIPKAQKTKELASQVKGPSSNELETQCEKARIQAAKDELAASKSDEYINVDSEGFEDILSGGDLWKKTIKEGSGERGAASQWAEIRVEDLNDPDAEITEVQFPLGYHYILDAWELAVQLMLPGEICIIKSTPRFVDGSTNSKELLHKYEIELTNLGRFVDFDEMSEEQIIEFLKILKKRGDYYFSRDMIEHALQLNMKALDIITKELEDAEEFHGSKLNLLISAAYYYWRLQNSVDGMRVIRDGLAIAPTNEKLLYKQSQFHFLKKEFKESAAILKKLLSMGIESEAIDEELRKTEIGVKEQLEKEKQVYKRMLGALGKPPRKEQQQRNNGFSPTKRYLFMAGTVCLIAILFQVIRYFFNLHYF</sequence>
<protein>
    <submittedName>
        <fullName evidence="2">Peptidylprolyl isomerase</fullName>
    </submittedName>
</protein>
<accession>A0AC34EZV5</accession>
<name>A0AC34EZV5_9BILA</name>
<organism evidence="1 2">
    <name type="scientific">Panagrolaimus sp. ES5</name>
    <dbReference type="NCBI Taxonomy" id="591445"/>
    <lineage>
        <taxon>Eukaryota</taxon>
        <taxon>Metazoa</taxon>
        <taxon>Ecdysozoa</taxon>
        <taxon>Nematoda</taxon>
        <taxon>Chromadorea</taxon>
        <taxon>Rhabditida</taxon>
        <taxon>Tylenchina</taxon>
        <taxon>Panagrolaimomorpha</taxon>
        <taxon>Panagrolaimoidea</taxon>
        <taxon>Panagrolaimidae</taxon>
        <taxon>Panagrolaimus</taxon>
    </lineage>
</organism>
<dbReference type="WBParaSite" id="ES5_v2.g10261.t1">
    <property type="protein sequence ID" value="ES5_v2.g10261.t1"/>
    <property type="gene ID" value="ES5_v2.g10261"/>
</dbReference>
<proteinExistence type="predicted"/>
<evidence type="ECO:0000313" key="1">
    <source>
        <dbReference type="Proteomes" id="UP000887579"/>
    </source>
</evidence>
<reference evidence="2" key="1">
    <citation type="submission" date="2022-11" db="UniProtKB">
        <authorList>
            <consortium name="WormBaseParasite"/>
        </authorList>
    </citation>
    <scope>IDENTIFICATION</scope>
</reference>
<dbReference type="Proteomes" id="UP000887579">
    <property type="component" value="Unplaced"/>
</dbReference>